<dbReference type="EMBL" id="AFXA01000011">
    <property type="protein sequence ID" value="EGV00102.1"/>
    <property type="molecule type" value="Genomic_DNA"/>
</dbReference>
<name>F9UK97_9BACT</name>
<dbReference type="InterPro" id="IPR036953">
    <property type="entry name" value="GreA/GreB_C_sf"/>
</dbReference>
<sequence length="407" mass="48107">MINYVEKKETINLSGQEWKNIQNQILLSAIAKQQKIDQNAILREAVNVVTEKELDKMRENIEKEFKNIFNVVSPNVEVKEINTEKFEAEINFAFYEHEELKKINYKNNHFPFEYRKVDNNFLNNSFQKFINQYPLLTDVKEPISKGDLVKLNYQIKNNKEQDKQPIKDLIIEAKVMPSFSINENILGRKVGEKFELNDPENNHWTIEIIEVKRKVPTLITNENIDQLNIKDVTNLEQLKTKLFQDFIKDHASNELLRYYKLAIFEIGKNNTINFSNSNLEYEMMQVIRENPRLLKDELLDKTLSQIKEMSDPEVKNLMMRVENSAKYKMFTLLLEYLVTKDHNLLISEQEAKNEIEYFNTVNLTGANLNLQQVAQILHTQKIALYIAKYNNPEFYEEIKNDIRLSVN</sequence>
<dbReference type="eggNOG" id="ENOG5030MTI">
    <property type="taxonomic scope" value="Bacteria"/>
</dbReference>
<dbReference type="RefSeq" id="WP_006608715.1">
    <property type="nucleotide sequence ID" value="NZ_AFXA01000011.1"/>
</dbReference>
<gene>
    <name evidence="1" type="ORF">MCSF7_01541</name>
</gene>
<evidence type="ECO:0008006" key="3">
    <source>
        <dbReference type="Google" id="ProtNLM"/>
    </source>
</evidence>
<protein>
    <recommendedName>
        <fullName evidence="3">Trigger factor</fullName>
    </recommendedName>
</protein>
<dbReference type="GO" id="GO:0003677">
    <property type="term" value="F:DNA binding"/>
    <property type="evidence" value="ECO:0007669"/>
    <property type="project" value="InterPro"/>
</dbReference>
<dbReference type="STRING" id="1037410.MCSF7_01541"/>
<evidence type="ECO:0000313" key="2">
    <source>
        <dbReference type="Proteomes" id="UP000004978"/>
    </source>
</evidence>
<keyword evidence="2" id="KW-1185">Reference proteome</keyword>
<dbReference type="Proteomes" id="UP000004978">
    <property type="component" value="Unassembled WGS sequence"/>
</dbReference>
<proteinExistence type="predicted"/>
<dbReference type="NCBIfam" id="NF045969">
    <property type="entry name" value="trig_like_plasma"/>
    <property type="match status" value="1"/>
</dbReference>
<organism evidence="1 2">
    <name type="scientific">Mycoplasmopsis columbina SF7</name>
    <dbReference type="NCBI Taxonomy" id="1037410"/>
    <lineage>
        <taxon>Bacteria</taxon>
        <taxon>Bacillati</taxon>
        <taxon>Mycoplasmatota</taxon>
        <taxon>Mycoplasmoidales</taxon>
        <taxon>Metamycoplasmataceae</taxon>
        <taxon>Mycoplasmopsis</taxon>
    </lineage>
</organism>
<evidence type="ECO:0000313" key="1">
    <source>
        <dbReference type="EMBL" id="EGV00102.1"/>
    </source>
</evidence>
<comment type="caution">
    <text evidence="1">The sequence shown here is derived from an EMBL/GenBank/DDBJ whole genome shotgun (WGS) entry which is preliminary data.</text>
</comment>
<reference evidence="1 2" key="1">
    <citation type="journal article" date="2013" name="Genome Announc.">
        <title>Genome Sequence of Mycoplasma columbinum Strain SF7.</title>
        <authorList>
            <person name="Guo Z."/>
            <person name="Xu X."/>
            <person name="Zheng Q."/>
            <person name="Li T."/>
            <person name="Kuang S."/>
            <person name="Zhang Z."/>
            <person name="Chen Y."/>
            <person name="Lu X."/>
            <person name="Zhou R."/>
            <person name="Bi D."/>
            <person name="Jin H."/>
        </authorList>
    </citation>
    <scope>NUCLEOTIDE SEQUENCE [LARGE SCALE GENOMIC DNA]</scope>
    <source>
        <strain evidence="1 2">SF7</strain>
    </source>
</reference>
<dbReference type="GO" id="GO:0032784">
    <property type="term" value="P:regulation of DNA-templated transcription elongation"/>
    <property type="evidence" value="ECO:0007669"/>
    <property type="project" value="InterPro"/>
</dbReference>
<dbReference type="Gene3D" id="3.10.50.30">
    <property type="entry name" value="Transcription elongation factor, GreA/GreB, C-terminal domain"/>
    <property type="match status" value="1"/>
</dbReference>
<dbReference type="AlphaFoldDB" id="F9UK97"/>
<accession>F9UK97</accession>